<dbReference type="KEGG" id="nah:F5544_05810"/>
<feature type="region of interest" description="Disordered" evidence="1">
    <location>
        <begin position="59"/>
        <end position="104"/>
    </location>
</feature>
<protein>
    <submittedName>
        <fullName evidence="2">Uncharacterized protein</fullName>
    </submittedName>
</protein>
<name>A0A6G9Y7F5_9NOCA</name>
<evidence type="ECO:0000313" key="2">
    <source>
        <dbReference type="EMBL" id="QIS09074.1"/>
    </source>
</evidence>
<evidence type="ECO:0000256" key="1">
    <source>
        <dbReference type="SAM" id="MobiDB-lite"/>
    </source>
</evidence>
<dbReference type="EMBL" id="CP046172">
    <property type="protein sequence ID" value="QIS09074.1"/>
    <property type="molecule type" value="Genomic_DNA"/>
</dbReference>
<evidence type="ECO:0000313" key="3">
    <source>
        <dbReference type="Proteomes" id="UP000503540"/>
    </source>
</evidence>
<sequence>MVNWLAEIEQAAAEQRRRSALLLDELDEINRRTEEKGRQLAERSAAEMRDFWEEHAEALEKAQAEAEEKERQEAEEREQREAIARSMAARKAKDTVAPIDDEDEESAYYRRDSWLV</sequence>
<proteinExistence type="predicted"/>
<feature type="compositionally biased region" description="Basic and acidic residues" evidence="1">
    <location>
        <begin position="59"/>
        <end position="83"/>
    </location>
</feature>
<accession>A0A6G9Y7F5</accession>
<dbReference type="RefSeq" id="WP_167472229.1">
    <property type="nucleotide sequence ID" value="NZ_CP046172.1"/>
</dbReference>
<reference evidence="2 3" key="1">
    <citation type="journal article" date="2019" name="ACS Chem. Biol.">
        <title>Identification and Mobilization of a Cryptic Antibiotic Biosynthesis Gene Locus from a Human-Pathogenic Nocardia Isolate.</title>
        <authorList>
            <person name="Herisse M."/>
            <person name="Ishida K."/>
            <person name="Porter J.L."/>
            <person name="Howden B."/>
            <person name="Hertweck C."/>
            <person name="Stinear T.P."/>
            <person name="Pidot S.J."/>
        </authorList>
    </citation>
    <scope>NUCLEOTIDE SEQUENCE [LARGE SCALE GENOMIC DNA]</scope>
    <source>
        <strain evidence="2 3">AUSMDU00012717</strain>
    </source>
</reference>
<dbReference type="Proteomes" id="UP000503540">
    <property type="component" value="Chromosome"/>
</dbReference>
<gene>
    <name evidence="2" type="ORF">F5544_05810</name>
</gene>
<keyword evidence="3" id="KW-1185">Reference proteome</keyword>
<organism evidence="2 3">
    <name type="scientific">Nocardia arthritidis</name>
    <dbReference type="NCBI Taxonomy" id="228602"/>
    <lineage>
        <taxon>Bacteria</taxon>
        <taxon>Bacillati</taxon>
        <taxon>Actinomycetota</taxon>
        <taxon>Actinomycetes</taxon>
        <taxon>Mycobacteriales</taxon>
        <taxon>Nocardiaceae</taxon>
        <taxon>Nocardia</taxon>
    </lineage>
</organism>
<dbReference type="AlphaFoldDB" id="A0A6G9Y7F5"/>